<dbReference type="SUPFAM" id="SSF55874">
    <property type="entry name" value="ATPase domain of HSP90 chaperone/DNA topoisomerase II/histidine kinase"/>
    <property type="match status" value="1"/>
</dbReference>
<comment type="catalytic activity">
    <reaction evidence="1">
        <text>ATP + protein L-histidine = ADP + protein N-phospho-L-histidine.</text>
        <dbReference type="EC" id="2.7.13.3"/>
    </reaction>
</comment>
<dbReference type="InterPro" id="IPR005467">
    <property type="entry name" value="His_kinase_dom"/>
</dbReference>
<dbReference type="SMART" id="SM00028">
    <property type="entry name" value="TPR"/>
    <property type="match status" value="6"/>
</dbReference>
<evidence type="ECO:0000256" key="9">
    <source>
        <dbReference type="SAM" id="Phobius"/>
    </source>
</evidence>
<keyword evidence="9" id="KW-1133">Transmembrane helix</keyword>
<evidence type="ECO:0000256" key="8">
    <source>
        <dbReference type="ARBA" id="ARBA00023012"/>
    </source>
</evidence>
<dbReference type="EMBL" id="FOVN01000005">
    <property type="protein sequence ID" value="SFN88997.1"/>
    <property type="molecule type" value="Genomic_DNA"/>
</dbReference>
<dbReference type="SMART" id="SM00387">
    <property type="entry name" value="HATPase_c"/>
    <property type="match status" value="1"/>
</dbReference>
<dbReference type="Proteomes" id="UP000198705">
    <property type="component" value="Unassembled WGS sequence"/>
</dbReference>
<sequence length="699" mass="79731">MFILHFAAYNCMRQLITLLLFLSVFICFSQTKEQDSLTIQLAFQKSDTSKVETSLKLIKSLYNSKEYAKSLKFISESEKLSNALNYQKGNAEITYYKALIFAEKGDYINAIDNYTKSKDLFITLKDTLNIAKVNNSIGLIEIARGNYNKGLQYSLSAIIELEKRGLKKELCSAYKNLANAYEHINNRSKAIEFNLKRLEIEKGLNDKSGIITTHKKLAELYSLEKENRKAIDYYEKVLRDLNVENDSLKGEILPRLGGEYLQFKDYDIAANYLLEGLKLNRQTDNQLGLLISLNNLGKLNLQQNRTTSAEIQLTEAANIAKSLKNDQQLLINYRLMTVLDSTNRNYERAFEWQRNYYNLKRKIELENLPPKVETTSNLPSLTEINAISKSVESSILEQHKQENFENEKKLNDLKLVFYLLLAVFAIVLTFFVLVYSKRNSRLKYTRDLEEKNQKIELQNAAILEQTKHLEDINKVKDRLFSIVSHDLKDSLTSIKGFIDLLNDGSLTQSEFNSLIPELSENANNASLLLFNLLNWSKSQMQSLESNPSLFDIQEVFEEKTHLLEQKIEKKGITLVNHTLHDFVYADQSMIEIVIQNLLTNAIKFSKPGDTITVANQISNGRSIISISDTGVGIAPENIDKLFKNSTFTTVGTSNEKGTGLGLTICKELVDLNHGKIWVESILNKGTTFYIELPKSNPLV</sequence>
<feature type="transmembrane region" description="Helical" evidence="9">
    <location>
        <begin position="415"/>
        <end position="436"/>
    </location>
</feature>
<keyword evidence="12" id="KW-1185">Reference proteome</keyword>
<keyword evidence="6 11" id="KW-0418">Kinase</keyword>
<dbReference type="GO" id="GO:0000155">
    <property type="term" value="F:phosphorelay sensor kinase activity"/>
    <property type="evidence" value="ECO:0007669"/>
    <property type="project" value="InterPro"/>
</dbReference>
<evidence type="ECO:0000256" key="1">
    <source>
        <dbReference type="ARBA" id="ARBA00000085"/>
    </source>
</evidence>
<dbReference type="FunFam" id="3.30.565.10:FF:000006">
    <property type="entry name" value="Sensor histidine kinase WalK"/>
    <property type="match status" value="1"/>
</dbReference>
<dbReference type="InterPro" id="IPR036097">
    <property type="entry name" value="HisK_dim/P_sf"/>
</dbReference>
<dbReference type="PANTHER" id="PTHR42878">
    <property type="entry name" value="TWO-COMPONENT HISTIDINE KINASE"/>
    <property type="match status" value="1"/>
</dbReference>
<dbReference type="Gene3D" id="1.10.287.130">
    <property type="match status" value="1"/>
</dbReference>
<evidence type="ECO:0000256" key="2">
    <source>
        <dbReference type="ARBA" id="ARBA00012438"/>
    </source>
</evidence>
<dbReference type="InterPro" id="IPR036890">
    <property type="entry name" value="HATPase_C_sf"/>
</dbReference>
<dbReference type="Gene3D" id="1.25.40.10">
    <property type="entry name" value="Tetratricopeptide repeat domain"/>
    <property type="match status" value="3"/>
</dbReference>
<dbReference type="STRING" id="649333.SAMN04487989_105213"/>
<keyword evidence="3" id="KW-0597">Phosphoprotein</keyword>
<dbReference type="InterPro" id="IPR050351">
    <property type="entry name" value="BphY/WalK/GraS-like"/>
</dbReference>
<dbReference type="GO" id="GO:0005524">
    <property type="term" value="F:ATP binding"/>
    <property type="evidence" value="ECO:0007669"/>
    <property type="project" value="UniProtKB-KW"/>
</dbReference>
<dbReference type="PROSITE" id="PS50109">
    <property type="entry name" value="HIS_KIN"/>
    <property type="match status" value="1"/>
</dbReference>
<name>A0A1I5CPZ3_9FLAO</name>
<dbReference type="Gene3D" id="3.30.565.10">
    <property type="entry name" value="Histidine kinase-like ATPase, C-terminal domain"/>
    <property type="match status" value="1"/>
</dbReference>
<dbReference type="InterPro" id="IPR003661">
    <property type="entry name" value="HisK_dim/P_dom"/>
</dbReference>
<reference evidence="12" key="1">
    <citation type="submission" date="2016-10" db="EMBL/GenBank/DDBJ databases">
        <authorList>
            <person name="Varghese N."/>
            <person name="Submissions S."/>
        </authorList>
    </citation>
    <scope>NUCLEOTIDE SEQUENCE [LARGE SCALE GENOMIC DNA]</scope>
    <source>
        <strain evidence="12">DSM 23925</strain>
    </source>
</reference>
<dbReference type="AlphaFoldDB" id="A0A1I5CPZ3"/>
<keyword evidence="7" id="KW-0067">ATP-binding</keyword>
<keyword evidence="9" id="KW-0472">Membrane</keyword>
<evidence type="ECO:0000259" key="10">
    <source>
        <dbReference type="PROSITE" id="PS50109"/>
    </source>
</evidence>
<evidence type="ECO:0000313" key="12">
    <source>
        <dbReference type="Proteomes" id="UP000198705"/>
    </source>
</evidence>
<dbReference type="InterPro" id="IPR004358">
    <property type="entry name" value="Sig_transdc_His_kin-like_C"/>
</dbReference>
<keyword evidence="5" id="KW-0547">Nucleotide-binding</keyword>
<dbReference type="GO" id="GO:0007234">
    <property type="term" value="P:osmosensory signaling via phosphorelay pathway"/>
    <property type="evidence" value="ECO:0007669"/>
    <property type="project" value="TreeGrafter"/>
</dbReference>
<dbReference type="SUPFAM" id="SSF47384">
    <property type="entry name" value="Homodimeric domain of signal transducing histidine kinase"/>
    <property type="match status" value="1"/>
</dbReference>
<dbReference type="GO" id="GO:0000156">
    <property type="term" value="F:phosphorelay response regulator activity"/>
    <property type="evidence" value="ECO:0007669"/>
    <property type="project" value="TreeGrafter"/>
</dbReference>
<dbReference type="InterPro" id="IPR019734">
    <property type="entry name" value="TPR_rpt"/>
</dbReference>
<feature type="domain" description="Histidine kinase" evidence="10">
    <location>
        <begin position="482"/>
        <end position="696"/>
    </location>
</feature>
<keyword evidence="8" id="KW-0902">Two-component regulatory system</keyword>
<dbReference type="SMART" id="SM00388">
    <property type="entry name" value="HisKA"/>
    <property type="match status" value="1"/>
</dbReference>
<evidence type="ECO:0000256" key="5">
    <source>
        <dbReference type="ARBA" id="ARBA00022741"/>
    </source>
</evidence>
<evidence type="ECO:0000256" key="7">
    <source>
        <dbReference type="ARBA" id="ARBA00022840"/>
    </source>
</evidence>
<dbReference type="EC" id="2.7.13.3" evidence="2"/>
<evidence type="ECO:0000313" key="11">
    <source>
        <dbReference type="EMBL" id="SFN88997.1"/>
    </source>
</evidence>
<accession>A0A1I5CPZ3</accession>
<dbReference type="CDD" id="cd00082">
    <property type="entry name" value="HisKA"/>
    <property type="match status" value="1"/>
</dbReference>
<evidence type="ECO:0000256" key="3">
    <source>
        <dbReference type="ARBA" id="ARBA00022553"/>
    </source>
</evidence>
<keyword evidence="4" id="KW-0808">Transferase</keyword>
<proteinExistence type="predicted"/>
<dbReference type="InterPro" id="IPR011990">
    <property type="entry name" value="TPR-like_helical_dom_sf"/>
</dbReference>
<gene>
    <name evidence="11" type="ORF">SAMN04487989_105213</name>
</gene>
<dbReference type="PANTHER" id="PTHR42878:SF7">
    <property type="entry name" value="SENSOR HISTIDINE KINASE GLRK"/>
    <property type="match status" value="1"/>
</dbReference>
<dbReference type="InterPro" id="IPR003594">
    <property type="entry name" value="HATPase_dom"/>
</dbReference>
<dbReference type="SUPFAM" id="SSF48452">
    <property type="entry name" value="TPR-like"/>
    <property type="match status" value="2"/>
</dbReference>
<organism evidence="11 12">
    <name type="scientific">Bizionia echini</name>
    <dbReference type="NCBI Taxonomy" id="649333"/>
    <lineage>
        <taxon>Bacteria</taxon>
        <taxon>Pseudomonadati</taxon>
        <taxon>Bacteroidota</taxon>
        <taxon>Flavobacteriia</taxon>
        <taxon>Flavobacteriales</taxon>
        <taxon>Flavobacteriaceae</taxon>
        <taxon>Bizionia</taxon>
    </lineage>
</organism>
<evidence type="ECO:0000256" key="4">
    <source>
        <dbReference type="ARBA" id="ARBA00022679"/>
    </source>
</evidence>
<dbReference type="Pfam" id="PF02518">
    <property type="entry name" value="HATPase_c"/>
    <property type="match status" value="1"/>
</dbReference>
<protein>
    <recommendedName>
        <fullName evidence="2">histidine kinase</fullName>
        <ecNumber evidence="2">2.7.13.3</ecNumber>
    </recommendedName>
</protein>
<keyword evidence="9" id="KW-0812">Transmembrane</keyword>
<evidence type="ECO:0000256" key="6">
    <source>
        <dbReference type="ARBA" id="ARBA00022777"/>
    </source>
</evidence>
<dbReference type="GO" id="GO:0030295">
    <property type="term" value="F:protein kinase activator activity"/>
    <property type="evidence" value="ECO:0007669"/>
    <property type="project" value="TreeGrafter"/>
</dbReference>
<dbReference type="PRINTS" id="PR00344">
    <property type="entry name" value="BCTRLSENSOR"/>
</dbReference>